<dbReference type="AlphaFoldDB" id="A0AAE0YTZ9"/>
<evidence type="ECO:0000256" key="3">
    <source>
        <dbReference type="ARBA" id="ARBA00022448"/>
    </source>
</evidence>
<dbReference type="PROSITE" id="PS00754">
    <property type="entry name" value="NA_NEUROTRAN_SYMP_2"/>
    <property type="match status" value="1"/>
</dbReference>
<keyword evidence="3 10" id="KW-0813">Transport</keyword>
<organism evidence="13 14">
    <name type="scientific">Elysia crispata</name>
    <name type="common">lettuce slug</name>
    <dbReference type="NCBI Taxonomy" id="231223"/>
    <lineage>
        <taxon>Eukaryota</taxon>
        <taxon>Metazoa</taxon>
        <taxon>Spiralia</taxon>
        <taxon>Lophotrochozoa</taxon>
        <taxon>Mollusca</taxon>
        <taxon>Gastropoda</taxon>
        <taxon>Heterobranchia</taxon>
        <taxon>Euthyneura</taxon>
        <taxon>Panpulmonata</taxon>
        <taxon>Sacoglossa</taxon>
        <taxon>Placobranchoidea</taxon>
        <taxon>Plakobranchidae</taxon>
        <taxon>Elysia</taxon>
    </lineage>
</organism>
<evidence type="ECO:0000313" key="13">
    <source>
        <dbReference type="EMBL" id="KAK3757208.1"/>
    </source>
</evidence>
<dbReference type="PANTHER" id="PTHR11616:SF321">
    <property type="entry name" value="SODIUM-DEPENDENT NUTRIENT AMINO ACID TRANSPORTER 1-RELATED"/>
    <property type="match status" value="1"/>
</dbReference>
<keyword evidence="5 12" id="KW-1133">Transmembrane helix</keyword>
<feature type="binding site" evidence="8">
    <location>
        <position position="361"/>
    </location>
    <ligand>
        <name>Na(+)</name>
        <dbReference type="ChEBI" id="CHEBI:29101"/>
        <label>1</label>
    </ligand>
</feature>
<dbReference type="GO" id="GO:0015179">
    <property type="term" value="F:L-amino acid transmembrane transporter activity"/>
    <property type="evidence" value="ECO:0007669"/>
    <property type="project" value="TreeGrafter"/>
</dbReference>
<feature type="transmembrane region" description="Helical" evidence="12">
    <location>
        <begin position="518"/>
        <end position="540"/>
    </location>
</feature>
<keyword evidence="6 12" id="KW-0472">Membrane</keyword>
<feature type="transmembrane region" description="Helical" evidence="12">
    <location>
        <begin position="279"/>
        <end position="299"/>
    </location>
</feature>
<evidence type="ECO:0000256" key="2">
    <source>
        <dbReference type="ARBA" id="ARBA00006459"/>
    </source>
</evidence>
<keyword evidence="9" id="KW-1015">Disulfide bond</keyword>
<sequence length="665" mass="75390">MANKLSSFDLGLSVDKGQGHEKEQQQMEAESEDKSEAECEDKIEASARLWWGDLVPREDGTVRAKPLPSDVKFTEGRGQWENKAEFILSCMGMSVGLGNVWRFPYLAYENGGAAFLLAYIILQLLVGEAMYFMELTMSQFSGKGPTKMWDMNPAAKGVGIAICVVAINVAIYYNIIMSYTLYYFFASMQETLPWTVCQEEWKREHNCVAKRFPKCTANWKAQKGTCTCTGDRQIDDHLPITCVEKDENATIAAELYFYKSVIQRSPGIEPENIGTPLPMLALCLLLSSSIVVFCLYRGIKSSGKVVFFSVTFPYFVLLALLFRSFFLSGASDGIKYFLIPVWSKLKDMNVWASAAGQMFFSLGVTFGGIIMFGSYNRFNYQVYSDAILIAFMDLATSILGGLVVFSTFGVMAYNIDSTVDKVARSGYGLAFVVYPEALSTMPLTHVWSLLFFFMLFTLGLDSEFGFMETFLTCLQDEFPKLRQYKSIMCVATGVVCYILGLPCVCPGGDYVVTLMDHYGADFAVLILAFWEVVAIMWGYGVKNVINDLEYMLGAKPCLWRYWVFCWTVACPGIIGFLFLYRMIKYEPPKYQDGQPFPQFAQNIGWMICTVSLCPIPLWFFYLVIESFRMPNIVTWEQRKRFLFYPNRNWIPNDGRSVRESLPKLA</sequence>
<keyword evidence="10" id="KW-0769">Symport</keyword>
<dbReference type="GO" id="GO:0005283">
    <property type="term" value="F:amino acid:sodium symporter activity"/>
    <property type="evidence" value="ECO:0007669"/>
    <property type="project" value="TreeGrafter"/>
</dbReference>
<dbReference type="InterPro" id="IPR037272">
    <property type="entry name" value="SNS_sf"/>
</dbReference>
<dbReference type="GO" id="GO:0046872">
    <property type="term" value="F:metal ion binding"/>
    <property type="evidence" value="ECO:0007669"/>
    <property type="project" value="UniProtKB-KW"/>
</dbReference>
<comment type="caution">
    <text evidence="13">The sequence shown here is derived from an EMBL/GenBank/DDBJ whole genome shotgun (WGS) entry which is preliminary data.</text>
</comment>
<feature type="transmembrane region" description="Helical" evidence="12">
    <location>
        <begin position="113"/>
        <end position="133"/>
    </location>
</feature>
<evidence type="ECO:0000313" key="14">
    <source>
        <dbReference type="Proteomes" id="UP001283361"/>
    </source>
</evidence>
<evidence type="ECO:0000256" key="11">
    <source>
        <dbReference type="SAM" id="MobiDB-lite"/>
    </source>
</evidence>
<proteinExistence type="inferred from homology"/>
<dbReference type="SUPFAM" id="SSF161070">
    <property type="entry name" value="SNF-like"/>
    <property type="match status" value="1"/>
</dbReference>
<keyword evidence="8" id="KW-0915">Sodium</keyword>
<evidence type="ECO:0000256" key="1">
    <source>
        <dbReference type="ARBA" id="ARBA00004141"/>
    </source>
</evidence>
<dbReference type="GO" id="GO:0005886">
    <property type="term" value="C:plasma membrane"/>
    <property type="evidence" value="ECO:0007669"/>
    <property type="project" value="TreeGrafter"/>
</dbReference>
<protein>
    <recommendedName>
        <fullName evidence="10">Transporter</fullName>
    </recommendedName>
</protein>
<feature type="transmembrane region" description="Helical" evidence="12">
    <location>
        <begin position="387"/>
        <end position="413"/>
    </location>
</feature>
<dbReference type="PROSITE" id="PS00610">
    <property type="entry name" value="NA_NEUROTRAN_SYMP_1"/>
    <property type="match status" value="1"/>
</dbReference>
<dbReference type="PRINTS" id="PR00176">
    <property type="entry name" value="NANEUSMPORT"/>
</dbReference>
<dbReference type="InterPro" id="IPR000175">
    <property type="entry name" value="Na/ntran_symport"/>
</dbReference>
<name>A0AAE0YTZ9_9GAST</name>
<accession>A0AAE0YTZ9</accession>
<keyword evidence="7" id="KW-0325">Glycoprotein</keyword>
<dbReference type="Pfam" id="PF00209">
    <property type="entry name" value="SNF"/>
    <property type="match status" value="1"/>
</dbReference>
<feature type="transmembrane region" description="Helical" evidence="12">
    <location>
        <begin position="487"/>
        <end position="512"/>
    </location>
</feature>
<evidence type="ECO:0000256" key="8">
    <source>
        <dbReference type="PIRSR" id="PIRSR600175-1"/>
    </source>
</evidence>
<feature type="binding site" evidence="8">
    <location>
        <position position="95"/>
    </location>
    <ligand>
        <name>Na(+)</name>
        <dbReference type="ChEBI" id="CHEBI:29101"/>
        <label>1</label>
    </ligand>
</feature>
<keyword evidence="4 10" id="KW-0812">Transmembrane</keyword>
<feature type="transmembrane region" description="Helical" evidence="12">
    <location>
        <begin position="603"/>
        <end position="624"/>
    </location>
</feature>
<reference evidence="13" key="1">
    <citation type="journal article" date="2023" name="G3 (Bethesda)">
        <title>A reference genome for the long-term kleptoplast-retaining sea slug Elysia crispata morphotype clarki.</title>
        <authorList>
            <person name="Eastman K.E."/>
            <person name="Pendleton A.L."/>
            <person name="Shaikh M.A."/>
            <person name="Suttiyut T."/>
            <person name="Ogas R."/>
            <person name="Tomko P."/>
            <person name="Gavelis G."/>
            <person name="Widhalm J.R."/>
            <person name="Wisecaver J.H."/>
        </authorList>
    </citation>
    <scope>NUCLEOTIDE SEQUENCE</scope>
    <source>
        <strain evidence="13">ECLA1</strain>
    </source>
</reference>
<comment type="similarity">
    <text evidence="2 10">Belongs to the sodium:neurotransmitter symporter (SNF) (TC 2.A.22) family.</text>
</comment>
<evidence type="ECO:0000256" key="5">
    <source>
        <dbReference type="ARBA" id="ARBA00022989"/>
    </source>
</evidence>
<feature type="binding site" evidence="8">
    <location>
        <position position="462"/>
    </location>
    <ligand>
        <name>Na(+)</name>
        <dbReference type="ChEBI" id="CHEBI:29101"/>
        <label>1</label>
    </ligand>
</feature>
<gene>
    <name evidence="13" type="ORF">RRG08_047399</name>
</gene>
<feature type="region of interest" description="Disordered" evidence="11">
    <location>
        <begin position="1"/>
        <end position="40"/>
    </location>
</feature>
<evidence type="ECO:0000256" key="9">
    <source>
        <dbReference type="PIRSR" id="PIRSR600175-2"/>
    </source>
</evidence>
<feature type="transmembrane region" description="Helical" evidence="12">
    <location>
        <begin position="154"/>
        <end position="175"/>
    </location>
</feature>
<evidence type="ECO:0000256" key="6">
    <source>
        <dbReference type="ARBA" id="ARBA00023136"/>
    </source>
</evidence>
<keyword evidence="8" id="KW-0479">Metal-binding</keyword>
<evidence type="ECO:0000256" key="10">
    <source>
        <dbReference type="RuleBase" id="RU003732"/>
    </source>
</evidence>
<dbReference type="EMBL" id="JAWDGP010005399">
    <property type="protein sequence ID" value="KAK3757208.1"/>
    <property type="molecule type" value="Genomic_DNA"/>
</dbReference>
<feature type="disulfide bond" evidence="9">
    <location>
        <begin position="197"/>
        <end position="207"/>
    </location>
</feature>
<keyword evidence="14" id="KW-1185">Reference proteome</keyword>
<feature type="binding site" evidence="8">
    <location>
        <position position="461"/>
    </location>
    <ligand>
        <name>Na(+)</name>
        <dbReference type="ChEBI" id="CHEBI:29101"/>
        <label>1</label>
    </ligand>
</feature>
<dbReference type="PANTHER" id="PTHR11616">
    <property type="entry name" value="SODIUM/CHLORIDE DEPENDENT TRANSPORTER"/>
    <property type="match status" value="1"/>
</dbReference>
<feature type="transmembrane region" description="Helical" evidence="12">
    <location>
        <begin position="446"/>
        <end position="466"/>
    </location>
</feature>
<feature type="binding site" evidence="8">
    <location>
        <position position="458"/>
    </location>
    <ligand>
        <name>Na(+)</name>
        <dbReference type="ChEBI" id="CHEBI:29101"/>
        <label>1</label>
    </ligand>
</feature>
<evidence type="ECO:0000256" key="7">
    <source>
        <dbReference type="ARBA" id="ARBA00023180"/>
    </source>
</evidence>
<dbReference type="Proteomes" id="UP001283361">
    <property type="component" value="Unassembled WGS sequence"/>
</dbReference>
<feature type="transmembrane region" description="Helical" evidence="12">
    <location>
        <begin position="306"/>
        <end position="330"/>
    </location>
</feature>
<comment type="subcellular location">
    <subcellularLocation>
        <location evidence="1">Membrane</location>
        <topology evidence="1">Multi-pass membrane protein</topology>
    </subcellularLocation>
</comment>
<feature type="transmembrane region" description="Helical" evidence="12">
    <location>
        <begin position="561"/>
        <end position="583"/>
    </location>
</feature>
<dbReference type="PROSITE" id="PS50267">
    <property type="entry name" value="NA_NEUROTRAN_SYMP_3"/>
    <property type="match status" value="1"/>
</dbReference>
<dbReference type="GO" id="GO:0089718">
    <property type="term" value="P:amino acid import across plasma membrane"/>
    <property type="evidence" value="ECO:0007669"/>
    <property type="project" value="TreeGrafter"/>
</dbReference>
<evidence type="ECO:0000256" key="4">
    <source>
        <dbReference type="ARBA" id="ARBA00022692"/>
    </source>
</evidence>
<evidence type="ECO:0000256" key="12">
    <source>
        <dbReference type="SAM" id="Phobius"/>
    </source>
</evidence>
<feature type="binding site" evidence="8">
    <location>
        <position position="92"/>
    </location>
    <ligand>
        <name>Na(+)</name>
        <dbReference type="ChEBI" id="CHEBI:29101"/>
        <label>1</label>
    </ligand>
</feature>
<feature type="binding site" evidence="8">
    <location>
        <position position="99"/>
    </location>
    <ligand>
        <name>Na(+)</name>
        <dbReference type="ChEBI" id="CHEBI:29101"/>
        <label>1</label>
    </ligand>
</feature>
<feature type="transmembrane region" description="Helical" evidence="12">
    <location>
        <begin position="350"/>
        <end position="375"/>
    </location>
</feature>